<dbReference type="InterPro" id="IPR024747">
    <property type="entry name" value="Pyridox_Oxase-rel"/>
</dbReference>
<dbReference type="PANTHER" id="PTHR34071:SF2">
    <property type="entry name" value="FLAVIN-NUCLEOTIDE-BINDING PROTEIN"/>
    <property type="match status" value="1"/>
</dbReference>
<dbReference type="PANTHER" id="PTHR34071">
    <property type="entry name" value="5-NITROIMIDAZOLE ANTIBIOTICS RESISTANCE PROTEIN, NIMA-FAMILY-RELATED PROTEIN-RELATED"/>
    <property type="match status" value="1"/>
</dbReference>
<protein>
    <submittedName>
        <fullName evidence="1">Pyridoxamine 5'-phosphate oxidase family protein</fullName>
    </submittedName>
</protein>
<reference evidence="1 2" key="1">
    <citation type="submission" date="2019-08" db="EMBL/GenBank/DDBJ databases">
        <title>In-depth cultivation of the pig gut microbiome towards novel bacterial diversity and tailored functional studies.</title>
        <authorList>
            <person name="Wylensek D."/>
            <person name="Hitch T.C.A."/>
            <person name="Clavel T."/>
        </authorList>
    </citation>
    <scope>NUCLEOTIDE SEQUENCE [LARGE SCALE GENOMIC DNA]</scope>
    <source>
        <strain evidence="1 2">SM-530-WT-4B</strain>
    </source>
</reference>
<proteinExistence type="predicted"/>
<dbReference type="Pfam" id="PF12900">
    <property type="entry name" value="Pyridox_ox_2"/>
    <property type="match status" value="1"/>
</dbReference>
<dbReference type="AlphaFoldDB" id="A0A6L5YEH6"/>
<evidence type="ECO:0000313" key="2">
    <source>
        <dbReference type="Proteomes" id="UP000473699"/>
    </source>
</evidence>
<gene>
    <name evidence="1" type="ORF">FYJ74_10405</name>
</gene>
<dbReference type="RefSeq" id="WP_154529518.1">
    <property type="nucleotide sequence ID" value="NZ_VUNH01000012.1"/>
</dbReference>
<dbReference type="Gene3D" id="2.30.110.10">
    <property type="entry name" value="Electron Transport, Fmn-binding Protein, Chain A"/>
    <property type="match status" value="1"/>
</dbReference>
<dbReference type="EMBL" id="VUNH01000012">
    <property type="protein sequence ID" value="MST56438.1"/>
    <property type="molecule type" value="Genomic_DNA"/>
</dbReference>
<organism evidence="1 2">
    <name type="scientific">Pyramidobacter porci</name>
    <dbReference type="NCBI Taxonomy" id="2605789"/>
    <lineage>
        <taxon>Bacteria</taxon>
        <taxon>Thermotogati</taxon>
        <taxon>Synergistota</taxon>
        <taxon>Synergistia</taxon>
        <taxon>Synergistales</taxon>
        <taxon>Dethiosulfovibrionaceae</taxon>
        <taxon>Pyramidobacter</taxon>
    </lineage>
</organism>
<comment type="caution">
    <text evidence="1">The sequence shown here is derived from an EMBL/GenBank/DDBJ whole genome shotgun (WGS) entry which is preliminary data.</text>
</comment>
<keyword evidence="2" id="KW-1185">Reference proteome</keyword>
<dbReference type="Proteomes" id="UP000473699">
    <property type="component" value="Unassembled WGS sequence"/>
</dbReference>
<evidence type="ECO:0000313" key="1">
    <source>
        <dbReference type="EMBL" id="MST56438.1"/>
    </source>
</evidence>
<name>A0A6L5YEH6_9BACT</name>
<sequence>MRRKDREVTSEAWIRKVLEEAEILHLALIDPAGKPYSVPVHYGLGDNCLYIHGAMQGRKVETMRAHPDVAFHVVAGYELVPSPVKAGYKWGVYRSVMGEGKVRVVTDLDEKRRAIDLLHAHYGDVRENYSVADAKLEKVVNVLAIEITSLTGKTKGYPNPDNPRTVVVREE</sequence>
<accession>A0A6L5YEH6</accession>
<dbReference type="SUPFAM" id="SSF50475">
    <property type="entry name" value="FMN-binding split barrel"/>
    <property type="match status" value="1"/>
</dbReference>
<dbReference type="InterPro" id="IPR012349">
    <property type="entry name" value="Split_barrel_FMN-bd"/>
</dbReference>